<dbReference type="EMBL" id="UGNC01000005">
    <property type="protein sequence ID" value="STW49840.1"/>
    <property type="molecule type" value="Genomic_DNA"/>
</dbReference>
<name>A0A378G2E9_KLEPN</name>
<dbReference type="Proteomes" id="UP000255167">
    <property type="component" value="Unassembled WGS sequence"/>
</dbReference>
<proteinExistence type="predicted"/>
<evidence type="ECO:0000313" key="2">
    <source>
        <dbReference type="Proteomes" id="UP000255167"/>
    </source>
</evidence>
<accession>A0A378G2E9</accession>
<gene>
    <name evidence="1" type="ORF">NCTC9617_06488</name>
</gene>
<evidence type="ECO:0000313" key="1">
    <source>
        <dbReference type="EMBL" id="STW49840.1"/>
    </source>
</evidence>
<organism evidence="1 2">
    <name type="scientific">Klebsiella pneumoniae</name>
    <dbReference type="NCBI Taxonomy" id="573"/>
    <lineage>
        <taxon>Bacteria</taxon>
        <taxon>Pseudomonadati</taxon>
        <taxon>Pseudomonadota</taxon>
        <taxon>Gammaproteobacteria</taxon>
        <taxon>Enterobacterales</taxon>
        <taxon>Enterobacteriaceae</taxon>
        <taxon>Klebsiella/Raoultella group</taxon>
        <taxon>Klebsiella</taxon>
        <taxon>Klebsiella pneumoniae complex</taxon>
    </lineage>
</organism>
<reference evidence="1 2" key="1">
    <citation type="submission" date="2018-06" db="EMBL/GenBank/DDBJ databases">
        <authorList>
            <consortium name="Pathogen Informatics"/>
            <person name="Doyle S."/>
        </authorList>
    </citation>
    <scope>NUCLEOTIDE SEQUENCE [LARGE SCALE GENOMIC DNA]</scope>
    <source>
        <strain evidence="1 2">NCTC9617</strain>
    </source>
</reference>
<dbReference type="AlphaFoldDB" id="A0A378G2E9"/>
<sequence length="68" mass="8253">MNHSIIHLFIYLFENINDKYIEKRKIDKTKKIRNFIIKVITSPIMFLDLCTFKFCYSRGLPKKLAENR</sequence>
<protein>
    <submittedName>
        <fullName evidence="1">Uncharacterized protein</fullName>
    </submittedName>
</protein>